<dbReference type="RefSeq" id="WP_113957655.1">
    <property type="nucleotide sequence ID" value="NZ_QNRR01000002.1"/>
</dbReference>
<evidence type="ECO:0000256" key="1">
    <source>
        <dbReference type="SAM" id="SignalP"/>
    </source>
</evidence>
<name>A0A366HSN8_9BACT</name>
<keyword evidence="1" id="KW-0732">Signal</keyword>
<evidence type="ECO:0000313" key="2">
    <source>
        <dbReference type="EMBL" id="RBP46118.1"/>
    </source>
</evidence>
<comment type="caution">
    <text evidence="2">The sequence shown here is derived from an EMBL/GenBank/DDBJ whole genome shotgun (WGS) entry which is preliminary data.</text>
</comment>
<dbReference type="AlphaFoldDB" id="A0A366HSN8"/>
<gene>
    <name evidence="2" type="ORF">DES53_102504</name>
</gene>
<sequence>MKIAAACTLLFLFCAAPFAVADQPAPEFRHVTTAQGGRCFFKMIPEKWHYENNRPVKEKEAWGVAYELDENGEFVELWRTEGWYASEVFLSDDGRYLVRMGVWPTISEKFDDVAVAFYDRGKLLKSYEVRDLVKQPHRIEFSASHYEWRPEQQTVPNGISTELFPGSFLQSDYLQGDYFHLVMIDKTAYRFDLATGNILATETDPGARSRREIWDAERKAEQERGEALYRTWPRRAVYEQHFTASEISADDWYTSGVWFHGTNWDANLTPKKDYGRDSMVEAVFPLSKKGDIEVTITPQEIEEAFSSVLRHPFVAERFKHGATGIRLRITGDRLHWNTPELEKWLKQTRGAAPKEAELRHWAQAIIDEKEQLTHPEVPQDPFSLPPASFRSSFTSFYLNAKTGELLYEDESAPFPYPTVLLDAKGTRIASSADKKHAE</sequence>
<organism evidence="2 3">
    <name type="scientific">Roseimicrobium gellanilyticum</name>
    <dbReference type="NCBI Taxonomy" id="748857"/>
    <lineage>
        <taxon>Bacteria</taxon>
        <taxon>Pseudomonadati</taxon>
        <taxon>Verrucomicrobiota</taxon>
        <taxon>Verrucomicrobiia</taxon>
        <taxon>Verrucomicrobiales</taxon>
        <taxon>Verrucomicrobiaceae</taxon>
        <taxon>Roseimicrobium</taxon>
    </lineage>
</organism>
<protein>
    <recommendedName>
        <fullName evidence="4">WG repeat protein</fullName>
    </recommendedName>
</protein>
<dbReference type="EMBL" id="QNRR01000002">
    <property type="protein sequence ID" value="RBP46118.1"/>
    <property type="molecule type" value="Genomic_DNA"/>
</dbReference>
<reference evidence="2 3" key="1">
    <citation type="submission" date="2018-06" db="EMBL/GenBank/DDBJ databases">
        <title>Genomic Encyclopedia of Type Strains, Phase IV (KMG-IV): sequencing the most valuable type-strain genomes for metagenomic binning, comparative biology and taxonomic classification.</title>
        <authorList>
            <person name="Goeker M."/>
        </authorList>
    </citation>
    <scope>NUCLEOTIDE SEQUENCE [LARGE SCALE GENOMIC DNA]</scope>
    <source>
        <strain evidence="2 3">DSM 25532</strain>
    </source>
</reference>
<keyword evidence="3" id="KW-1185">Reference proteome</keyword>
<dbReference type="Proteomes" id="UP000253426">
    <property type="component" value="Unassembled WGS sequence"/>
</dbReference>
<evidence type="ECO:0008006" key="4">
    <source>
        <dbReference type="Google" id="ProtNLM"/>
    </source>
</evidence>
<evidence type="ECO:0000313" key="3">
    <source>
        <dbReference type="Proteomes" id="UP000253426"/>
    </source>
</evidence>
<accession>A0A366HSN8</accession>
<feature type="signal peptide" evidence="1">
    <location>
        <begin position="1"/>
        <end position="21"/>
    </location>
</feature>
<feature type="chain" id="PRO_5016686624" description="WG repeat protein" evidence="1">
    <location>
        <begin position="22"/>
        <end position="438"/>
    </location>
</feature>
<proteinExistence type="predicted"/>